<dbReference type="Pfam" id="PF09084">
    <property type="entry name" value="NMT1"/>
    <property type="match status" value="1"/>
</dbReference>
<reference evidence="6 7" key="1">
    <citation type="journal article" date="2023" name="Genome Announc.">
        <title>Pan-Genome Analyses of the Genus Cohnella and Proposal of the Novel Species Cohnella silvisoli sp. nov., Isolated from Forest Soil.</title>
        <authorList>
            <person name="Wang C."/>
            <person name="Mao L."/>
            <person name="Bao G."/>
            <person name="Zhu H."/>
        </authorList>
    </citation>
    <scope>NUCLEOTIDE SEQUENCE [LARGE SCALE GENOMIC DNA]</scope>
    <source>
        <strain evidence="6 7">NL03-T5-1</strain>
    </source>
</reference>
<accession>A0ABV1KW25</accession>
<feature type="signal peptide" evidence="4">
    <location>
        <begin position="1"/>
        <end position="21"/>
    </location>
</feature>
<keyword evidence="7" id="KW-1185">Reference proteome</keyword>
<protein>
    <submittedName>
        <fullName evidence="6">ABC transporter substrate-binding protein</fullName>
    </submittedName>
</protein>
<gene>
    <name evidence="6" type="ORF">QJS35_18130</name>
</gene>
<dbReference type="RefSeq" id="WP_232186698.1">
    <property type="nucleotide sequence ID" value="NZ_JAIOAP010000009.1"/>
</dbReference>
<organism evidence="6 7">
    <name type="scientific">Cohnella silvisoli</name>
    <dbReference type="NCBI Taxonomy" id="2873699"/>
    <lineage>
        <taxon>Bacteria</taxon>
        <taxon>Bacillati</taxon>
        <taxon>Bacillota</taxon>
        <taxon>Bacilli</taxon>
        <taxon>Bacillales</taxon>
        <taxon>Paenibacillaceae</taxon>
        <taxon>Cohnella</taxon>
    </lineage>
</organism>
<dbReference type="InterPro" id="IPR015168">
    <property type="entry name" value="SsuA/THI5"/>
</dbReference>
<comment type="similarity">
    <text evidence="2">Belongs to the bacterial solute-binding protein SsuA/TauA family.</text>
</comment>
<dbReference type="PROSITE" id="PS51257">
    <property type="entry name" value="PROKAR_LIPOPROTEIN"/>
    <property type="match status" value="1"/>
</dbReference>
<proteinExistence type="inferred from homology"/>
<feature type="domain" description="Solute-binding protein family 3/N-terminal" evidence="5">
    <location>
        <begin position="39"/>
        <end position="249"/>
    </location>
</feature>
<evidence type="ECO:0000259" key="5">
    <source>
        <dbReference type="SMART" id="SM00062"/>
    </source>
</evidence>
<dbReference type="Proteomes" id="UP001493487">
    <property type="component" value="Unassembled WGS sequence"/>
</dbReference>
<dbReference type="PANTHER" id="PTHR30024:SF47">
    <property type="entry name" value="TAURINE-BINDING PERIPLASMIC PROTEIN"/>
    <property type="match status" value="1"/>
</dbReference>
<evidence type="ECO:0000313" key="6">
    <source>
        <dbReference type="EMBL" id="MEQ4484320.1"/>
    </source>
</evidence>
<evidence type="ECO:0000256" key="2">
    <source>
        <dbReference type="ARBA" id="ARBA00010742"/>
    </source>
</evidence>
<dbReference type="SUPFAM" id="SSF53850">
    <property type="entry name" value="Periplasmic binding protein-like II"/>
    <property type="match status" value="1"/>
</dbReference>
<feature type="chain" id="PRO_5047418351" evidence="4">
    <location>
        <begin position="22"/>
        <end position="327"/>
    </location>
</feature>
<evidence type="ECO:0000256" key="1">
    <source>
        <dbReference type="ARBA" id="ARBA00004418"/>
    </source>
</evidence>
<dbReference type="EMBL" id="JASKHM010000010">
    <property type="protein sequence ID" value="MEQ4484320.1"/>
    <property type="molecule type" value="Genomic_DNA"/>
</dbReference>
<evidence type="ECO:0000256" key="4">
    <source>
        <dbReference type="SAM" id="SignalP"/>
    </source>
</evidence>
<evidence type="ECO:0000313" key="7">
    <source>
        <dbReference type="Proteomes" id="UP001493487"/>
    </source>
</evidence>
<dbReference type="InterPro" id="IPR001638">
    <property type="entry name" value="Solute-binding_3/MltF_N"/>
</dbReference>
<keyword evidence="3 4" id="KW-0732">Signal</keyword>
<comment type="caution">
    <text evidence="6">The sequence shown here is derived from an EMBL/GenBank/DDBJ whole genome shotgun (WGS) entry which is preliminary data.</text>
</comment>
<sequence>MKKRNRLSLVLLVLVTMVVSACGKTSSKSDDITLRISYNLWVGSAGLFIADSKGYFDEAGVKVKLVEFANPTEATQALLSNNVDIASTTLDTAVMVKTNELPKQDLRVFNLTDLSNGADGIVAGKDIKSIKDLKGKNVAATIGAVNHFLLDHALKQAGLSESDINLSNVSPEQTGPLFLANKVDAAVTWEPYLSEALANGGNLIFSTKEDPDLIIDGMMTSADMITDHEGALRKVVAAIEKGTQFYYSNTDEAAKIVAMKLETSADEVKAMMDGVKLIQQDEVKSKMTDGMSSLEARTQEYSKFFFEQKLISKEIKAADLFDTFLFK</sequence>
<dbReference type="Gene3D" id="3.40.190.10">
    <property type="entry name" value="Periplasmic binding protein-like II"/>
    <property type="match status" value="2"/>
</dbReference>
<dbReference type="PANTHER" id="PTHR30024">
    <property type="entry name" value="ALIPHATIC SULFONATES-BINDING PROTEIN-RELATED"/>
    <property type="match status" value="1"/>
</dbReference>
<evidence type="ECO:0000256" key="3">
    <source>
        <dbReference type="ARBA" id="ARBA00022729"/>
    </source>
</evidence>
<name>A0ABV1KW25_9BACL</name>
<comment type="subcellular location">
    <subcellularLocation>
        <location evidence="1">Periplasm</location>
    </subcellularLocation>
</comment>
<dbReference type="SMART" id="SM00062">
    <property type="entry name" value="PBPb"/>
    <property type="match status" value="1"/>
</dbReference>